<keyword evidence="10" id="KW-0325">Glycoprotein</keyword>
<keyword evidence="4" id="KW-0812">Transmembrane</keyword>
<dbReference type="EMBL" id="VEPZ02001041">
    <property type="protein sequence ID" value="KAE8699156.1"/>
    <property type="molecule type" value="Genomic_DNA"/>
</dbReference>
<comment type="caution">
    <text evidence="11">The sequence shown here is derived from an EMBL/GenBank/DDBJ whole genome shotgun (WGS) entry which is preliminary data.</text>
</comment>
<evidence type="ECO:0000256" key="6">
    <source>
        <dbReference type="ARBA" id="ARBA00022737"/>
    </source>
</evidence>
<evidence type="ECO:0000256" key="2">
    <source>
        <dbReference type="ARBA" id="ARBA00009592"/>
    </source>
</evidence>
<evidence type="ECO:0000313" key="11">
    <source>
        <dbReference type="EMBL" id="KAE8699156.1"/>
    </source>
</evidence>
<name>A0A6A3A5M2_HIBSY</name>
<sequence length="297" mass="32503">MSFLEVLDLGFNSLNSSIPNSLYSSNHLQFLTLALKGLQGEISIAIGNLSSLIHLDLSANQMQGKVPASLGDLCKLKDMDLSYNGIDLDISQILESLSKCGLNSLESLIKIISVEVYQHGLVTSSLILCAMATEEKQHTYYSEWLYNDANAETSISFMGASLVLKGREDLYSTALGLVTSMNLSDNSFIGEIPKEVETLIGLLSLKFSRNLLTGNIPDNIGNLKLTESLDLPMNQLHGGIPSSLSNLNFLNHFNVSYNNLTRQIPTATQLQSFEISSFLGNYLCEPPLRKATALKVF</sequence>
<dbReference type="GO" id="GO:0016020">
    <property type="term" value="C:membrane"/>
    <property type="evidence" value="ECO:0007669"/>
    <property type="project" value="UniProtKB-SubCell"/>
</dbReference>
<dbReference type="Pfam" id="PF00560">
    <property type="entry name" value="LRR_1"/>
    <property type="match status" value="4"/>
</dbReference>
<evidence type="ECO:0000256" key="4">
    <source>
        <dbReference type="ARBA" id="ARBA00022692"/>
    </source>
</evidence>
<keyword evidence="3" id="KW-0433">Leucine-rich repeat</keyword>
<reference evidence="11" key="1">
    <citation type="submission" date="2019-09" db="EMBL/GenBank/DDBJ databases">
        <title>Draft genome information of white flower Hibiscus syriacus.</title>
        <authorList>
            <person name="Kim Y.-M."/>
        </authorList>
    </citation>
    <scope>NUCLEOTIDE SEQUENCE [LARGE SCALE GENOMIC DNA]</scope>
    <source>
        <strain evidence="11">YM2019G1</strain>
    </source>
</reference>
<dbReference type="InterPro" id="IPR001611">
    <property type="entry name" value="Leu-rich_rpt"/>
</dbReference>
<comment type="subcellular location">
    <subcellularLocation>
        <location evidence="1">Membrane</location>
        <topology evidence="1">Single-pass type I membrane protein</topology>
    </subcellularLocation>
</comment>
<protein>
    <submittedName>
        <fullName evidence="11">Uncharacterized protein</fullName>
    </submittedName>
</protein>
<evidence type="ECO:0000313" key="12">
    <source>
        <dbReference type="Proteomes" id="UP000436088"/>
    </source>
</evidence>
<keyword evidence="6" id="KW-0677">Repeat</keyword>
<keyword evidence="8" id="KW-0472">Membrane</keyword>
<evidence type="ECO:0000256" key="8">
    <source>
        <dbReference type="ARBA" id="ARBA00023136"/>
    </source>
</evidence>
<evidence type="ECO:0000256" key="9">
    <source>
        <dbReference type="ARBA" id="ARBA00023170"/>
    </source>
</evidence>
<keyword evidence="7" id="KW-1133">Transmembrane helix</keyword>
<organism evidence="11 12">
    <name type="scientific">Hibiscus syriacus</name>
    <name type="common">Rose of Sharon</name>
    <dbReference type="NCBI Taxonomy" id="106335"/>
    <lineage>
        <taxon>Eukaryota</taxon>
        <taxon>Viridiplantae</taxon>
        <taxon>Streptophyta</taxon>
        <taxon>Embryophyta</taxon>
        <taxon>Tracheophyta</taxon>
        <taxon>Spermatophyta</taxon>
        <taxon>Magnoliopsida</taxon>
        <taxon>eudicotyledons</taxon>
        <taxon>Gunneridae</taxon>
        <taxon>Pentapetalae</taxon>
        <taxon>rosids</taxon>
        <taxon>malvids</taxon>
        <taxon>Malvales</taxon>
        <taxon>Malvaceae</taxon>
        <taxon>Malvoideae</taxon>
        <taxon>Hibiscus</taxon>
    </lineage>
</organism>
<evidence type="ECO:0000256" key="5">
    <source>
        <dbReference type="ARBA" id="ARBA00022729"/>
    </source>
</evidence>
<gene>
    <name evidence="11" type="ORF">F3Y22_tig00110584pilonHSYRG00050</name>
</gene>
<comment type="similarity">
    <text evidence="2">Belongs to the RLP family.</text>
</comment>
<dbReference type="AlphaFoldDB" id="A0A6A3A5M2"/>
<dbReference type="PANTHER" id="PTHR48063">
    <property type="entry name" value="LRR RECEPTOR-LIKE KINASE"/>
    <property type="match status" value="1"/>
</dbReference>
<dbReference type="PANTHER" id="PTHR48063:SF48">
    <property type="entry name" value="LRR RECEPTOR-LIKE SERINE_THREONINE-PROTEIN KINASE FLS2"/>
    <property type="match status" value="1"/>
</dbReference>
<keyword evidence="9" id="KW-0675">Receptor</keyword>
<dbReference type="FunFam" id="3.80.10.10:FF:000041">
    <property type="entry name" value="LRR receptor-like serine/threonine-protein kinase ERECTA"/>
    <property type="match status" value="2"/>
</dbReference>
<evidence type="ECO:0000256" key="3">
    <source>
        <dbReference type="ARBA" id="ARBA00022614"/>
    </source>
</evidence>
<dbReference type="SUPFAM" id="SSF52058">
    <property type="entry name" value="L domain-like"/>
    <property type="match status" value="1"/>
</dbReference>
<evidence type="ECO:0000256" key="7">
    <source>
        <dbReference type="ARBA" id="ARBA00022989"/>
    </source>
</evidence>
<dbReference type="Proteomes" id="UP000436088">
    <property type="component" value="Unassembled WGS sequence"/>
</dbReference>
<dbReference type="InterPro" id="IPR046956">
    <property type="entry name" value="RLP23-like"/>
</dbReference>
<proteinExistence type="inferred from homology"/>
<keyword evidence="12" id="KW-1185">Reference proteome</keyword>
<dbReference type="Gene3D" id="3.80.10.10">
    <property type="entry name" value="Ribonuclease Inhibitor"/>
    <property type="match status" value="2"/>
</dbReference>
<evidence type="ECO:0000256" key="10">
    <source>
        <dbReference type="ARBA" id="ARBA00023180"/>
    </source>
</evidence>
<keyword evidence="5" id="KW-0732">Signal</keyword>
<dbReference type="InterPro" id="IPR032675">
    <property type="entry name" value="LRR_dom_sf"/>
</dbReference>
<evidence type="ECO:0000256" key="1">
    <source>
        <dbReference type="ARBA" id="ARBA00004479"/>
    </source>
</evidence>
<accession>A0A6A3A5M2</accession>